<evidence type="ECO:0000313" key="2">
    <source>
        <dbReference type="EMBL" id="KKN84946.1"/>
    </source>
</evidence>
<feature type="region of interest" description="Disordered" evidence="1">
    <location>
        <begin position="99"/>
        <end position="118"/>
    </location>
</feature>
<name>A0A0F9WGE2_9ZZZZ</name>
<dbReference type="Gene3D" id="2.60.40.420">
    <property type="entry name" value="Cupredoxins - blue copper proteins"/>
    <property type="match status" value="1"/>
</dbReference>
<protein>
    <recommendedName>
        <fullName evidence="3">EfeO-type cupredoxin-like domain-containing protein</fullName>
    </recommendedName>
</protein>
<evidence type="ECO:0008006" key="3">
    <source>
        <dbReference type="Google" id="ProtNLM"/>
    </source>
</evidence>
<accession>A0A0F9WGE2</accession>
<proteinExistence type="predicted"/>
<organism evidence="2">
    <name type="scientific">marine sediment metagenome</name>
    <dbReference type="NCBI Taxonomy" id="412755"/>
    <lineage>
        <taxon>unclassified sequences</taxon>
        <taxon>metagenomes</taxon>
        <taxon>ecological metagenomes</taxon>
    </lineage>
</organism>
<dbReference type="SUPFAM" id="SSF49503">
    <property type="entry name" value="Cupredoxins"/>
    <property type="match status" value="1"/>
</dbReference>
<dbReference type="InterPro" id="IPR008972">
    <property type="entry name" value="Cupredoxin"/>
</dbReference>
<dbReference type="AlphaFoldDB" id="A0A0F9WGE2"/>
<dbReference type="EMBL" id="LAZR01000164">
    <property type="protein sequence ID" value="KKN84946.1"/>
    <property type="molecule type" value="Genomic_DNA"/>
</dbReference>
<evidence type="ECO:0000256" key="1">
    <source>
        <dbReference type="SAM" id="MobiDB-lite"/>
    </source>
</evidence>
<comment type="caution">
    <text evidence="2">The sequence shown here is derived from an EMBL/GenBank/DDBJ whole genome shotgun (WGS) entry which is preliminary data.</text>
</comment>
<reference evidence="2" key="1">
    <citation type="journal article" date="2015" name="Nature">
        <title>Complex archaea that bridge the gap between prokaryotes and eukaryotes.</title>
        <authorList>
            <person name="Spang A."/>
            <person name="Saw J.H."/>
            <person name="Jorgensen S.L."/>
            <person name="Zaremba-Niedzwiedzka K."/>
            <person name="Martijn J."/>
            <person name="Lind A.E."/>
            <person name="van Eijk R."/>
            <person name="Schleper C."/>
            <person name="Guy L."/>
            <person name="Ettema T.J."/>
        </authorList>
    </citation>
    <scope>NUCLEOTIDE SEQUENCE</scope>
</reference>
<sequence>MPISFTKFAAVGATVMTLATANAATAQTHDIIIFDEAFFPAVIYVKAGDELSFVNNANAARTVSGGDGSWTSGTLQNGESYRHTVEAGAQVTFIGASEGDNPVSYSGEVSFDPAPLSN</sequence>
<gene>
    <name evidence="2" type="ORF">LCGC14_0283150</name>
</gene>